<dbReference type="Pfam" id="PF01593">
    <property type="entry name" value="Amino_oxidase"/>
    <property type="match status" value="1"/>
</dbReference>
<reference evidence="3 4" key="1">
    <citation type="submission" date="2023-05" db="EMBL/GenBank/DDBJ databases">
        <title>Novel species of genus Flectobacillus isolated from stream in China.</title>
        <authorList>
            <person name="Lu H."/>
        </authorList>
    </citation>
    <scope>NUCLEOTIDE SEQUENCE [LARGE SCALE GENOMIC DNA]</scope>
    <source>
        <strain evidence="3 4">KCTC 42575</strain>
    </source>
</reference>
<keyword evidence="4" id="KW-1185">Reference proteome</keyword>
<comment type="similarity">
    <text evidence="1">Belongs to the carotenoid/retinoid oxidoreductase family.</text>
</comment>
<dbReference type="Gene3D" id="3.50.50.60">
    <property type="entry name" value="FAD/NAD(P)-binding domain"/>
    <property type="match status" value="1"/>
</dbReference>
<dbReference type="InterPro" id="IPR036188">
    <property type="entry name" value="FAD/NAD-bd_sf"/>
</dbReference>
<feature type="domain" description="Amine oxidase" evidence="2">
    <location>
        <begin position="13"/>
        <end position="362"/>
    </location>
</feature>
<dbReference type="PANTHER" id="PTHR43734:SF4">
    <property type="entry name" value="AMINE OXIDASE DOMAIN-CONTAINING PROTEIN"/>
    <property type="match status" value="1"/>
</dbReference>
<dbReference type="PRINTS" id="PR00419">
    <property type="entry name" value="ADXRDTASE"/>
</dbReference>
<protein>
    <submittedName>
        <fullName evidence="3">FAD-dependent oxidoreductase</fullName>
    </submittedName>
</protein>
<dbReference type="EMBL" id="JASHIF010000008">
    <property type="protein sequence ID" value="MDI9859404.1"/>
    <property type="molecule type" value="Genomic_DNA"/>
</dbReference>
<dbReference type="PANTHER" id="PTHR43734">
    <property type="entry name" value="PHYTOENE DESATURASE"/>
    <property type="match status" value="1"/>
</dbReference>
<evidence type="ECO:0000313" key="4">
    <source>
        <dbReference type="Proteomes" id="UP001236507"/>
    </source>
</evidence>
<evidence type="ECO:0000256" key="1">
    <source>
        <dbReference type="ARBA" id="ARBA00006046"/>
    </source>
</evidence>
<accession>A0ABT6Y7E7</accession>
<comment type="caution">
    <text evidence="3">The sequence shown here is derived from an EMBL/GenBank/DDBJ whole genome shotgun (WGS) entry which is preliminary data.</text>
</comment>
<name>A0ABT6Y7E7_9BACT</name>
<gene>
    <name evidence="3" type="ORF">QM524_09305</name>
</gene>
<evidence type="ECO:0000313" key="3">
    <source>
        <dbReference type="EMBL" id="MDI9859404.1"/>
    </source>
</evidence>
<dbReference type="Proteomes" id="UP001236507">
    <property type="component" value="Unassembled WGS sequence"/>
</dbReference>
<dbReference type="RefSeq" id="WP_095164097.1">
    <property type="nucleotide sequence ID" value="NZ_JASHIF010000008.1"/>
</dbReference>
<evidence type="ECO:0000259" key="2">
    <source>
        <dbReference type="Pfam" id="PF01593"/>
    </source>
</evidence>
<dbReference type="InterPro" id="IPR002937">
    <property type="entry name" value="Amino_oxidase"/>
</dbReference>
<sequence length="463" mass="53006">MKYQYVIIGSGPTGLGAAYRLKELGIKDFIVLEKENYIGGLATSFVDEKGFTWDVGGHVQFSHYKYFDDLMMKALGEDGWLTHQRESWVWIEDRFVPYPFQNNIKYLSKETMWKCLEGLIKLYKNPSSKKPANFHEWIMNTFGEGLAEVFMLPYNFKVWAFPPAQMNASWVGERVAVTDLQRVTQNILFDKDDLSWGPNNTFQFPKHGGTGAIWENVGKLVGEENILTNAKVAKVDPIAKKLILEDGREIEYTYLMNTMPLDIFTTKVEGLDETITAKAQGLKHSSTNVIGIGLKGKPKADLATKCWMYFPEKNSPYYRITVFSNYSPYNVPDIENQWSLMAEVSESECKPVDRETLIKDTVRAMLEDKLIESEDDIISEFIFSTNYGYPTPSVERDGILKEVLPALEKYDIYSRGRFGAWKYEVSNQDHSLMQGVEWANRMAHGVPELTLFFPDTANAMWGK</sequence>
<proteinExistence type="inferred from homology"/>
<dbReference type="SUPFAM" id="SSF51971">
    <property type="entry name" value="Nucleotide-binding domain"/>
    <property type="match status" value="1"/>
</dbReference>
<organism evidence="3 4">
    <name type="scientific">Flectobacillus roseus</name>
    <dbReference type="NCBI Taxonomy" id="502259"/>
    <lineage>
        <taxon>Bacteria</taxon>
        <taxon>Pseudomonadati</taxon>
        <taxon>Bacteroidota</taxon>
        <taxon>Cytophagia</taxon>
        <taxon>Cytophagales</taxon>
        <taxon>Flectobacillaceae</taxon>
        <taxon>Flectobacillus</taxon>
    </lineage>
</organism>